<feature type="region of interest" description="Disordered" evidence="1">
    <location>
        <begin position="1"/>
        <end position="24"/>
    </location>
</feature>
<organism evidence="2 3">
    <name type="scientific">Rousettus aegyptiacus</name>
    <name type="common">Egyptian fruit bat</name>
    <name type="synonym">Pteropus aegyptiacus</name>
    <dbReference type="NCBI Taxonomy" id="9407"/>
    <lineage>
        <taxon>Eukaryota</taxon>
        <taxon>Metazoa</taxon>
        <taxon>Chordata</taxon>
        <taxon>Craniata</taxon>
        <taxon>Vertebrata</taxon>
        <taxon>Euteleostomi</taxon>
        <taxon>Mammalia</taxon>
        <taxon>Eutheria</taxon>
        <taxon>Laurasiatheria</taxon>
        <taxon>Chiroptera</taxon>
        <taxon>Yinpterochiroptera</taxon>
        <taxon>Pteropodoidea</taxon>
        <taxon>Pteropodidae</taxon>
        <taxon>Rousettinae</taxon>
        <taxon>Rousettus</taxon>
    </lineage>
</organism>
<evidence type="ECO:0000313" key="2">
    <source>
        <dbReference type="EMBL" id="KAF6397024.1"/>
    </source>
</evidence>
<dbReference type="EMBL" id="JACASE010000017">
    <property type="protein sequence ID" value="KAF6397024.1"/>
    <property type="molecule type" value="Genomic_DNA"/>
</dbReference>
<gene>
    <name evidence="2" type="ORF">HJG63_009696</name>
</gene>
<keyword evidence="3" id="KW-1185">Reference proteome</keyword>
<proteinExistence type="predicted"/>
<evidence type="ECO:0000256" key="1">
    <source>
        <dbReference type="SAM" id="MobiDB-lite"/>
    </source>
</evidence>
<sequence length="161" mass="17277">MWEPGDTTKAGGNVTTAGRPPVLPTERPAACLGGRSKACVLSFSLYFHRRGFSRTLDRAKWLQFFNSFEEKCAFSPSCQKTSGSSFPGSVIIKHRWSREGGSRTKGLPHPAPGPCLHVSLPGRGASTGALSCSEPSRVHLAPSEATDLLGLLSELRPRGKK</sequence>
<name>A0A7J8BE87_ROUAE</name>
<evidence type="ECO:0000313" key="3">
    <source>
        <dbReference type="Proteomes" id="UP000593571"/>
    </source>
</evidence>
<reference evidence="2 3" key="1">
    <citation type="journal article" date="2020" name="Nature">
        <title>Six reference-quality genomes reveal evolution of bat adaptations.</title>
        <authorList>
            <person name="Jebb D."/>
            <person name="Huang Z."/>
            <person name="Pippel M."/>
            <person name="Hughes G.M."/>
            <person name="Lavrichenko K."/>
            <person name="Devanna P."/>
            <person name="Winkler S."/>
            <person name="Jermiin L.S."/>
            <person name="Skirmuntt E.C."/>
            <person name="Katzourakis A."/>
            <person name="Burkitt-Gray L."/>
            <person name="Ray D.A."/>
            <person name="Sullivan K.A.M."/>
            <person name="Roscito J.G."/>
            <person name="Kirilenko B.M."/>
            <person name="Davalos L.M."/>
            <person name="Corthals A.P."/>
            <person name="Power M.L."/>
            <person name="Jones G."/>
            <person name="Ransome R.D."/>
            <person name="Dechmann D.K.N."/>
            <person name="Locatelli A.G."/>
            <person name="Puechmaille S.J."/>
            <person name="Fedrigo O."/>
            <person name="Jarvis E.D."/>
            <person name="Hiller M."/>
            <person name="Vernes S.C."/>
            <person name="Myers E.W."/>
            <person name="Teeling E.C."/>
        </authorList>
    </citation>
    <scope>NUCLEOTIDE SEQUENCE [LARGE SCALE GENOMIC DNA]</scope>
    <source>
        <strain evidence="2">MRouAeg1</strain>
        <tissue evidence="2">Muscle</tissue>
    </source>
</reference>
<dbReference type="Proteomes" id="UP000593571">
    <property type="component" value="Unassembled WGS sequence"/>
</dbReference>
<dbReference type="AlphaFoldDB" id="A0A7J8BE87"/>
<accession>A0A7J8BE87</accession>
<comment type="caution">
    <text evidence="2">The sequence shown here is derived from an EMBL/GenBank/DDBJ whole genome shotgun (WGS) entry which is preliminary data.</text>
</comment>
<protein>
    <submittedName>
        <fullName evidence="2">Uncharacterized protein</fullName>
    </submittedName>
</protein>